<feature type="non-terminal residue" evidence="1">
    <location>
        <position position="174"/>
    </location>
</feature>
<reference evidence="1 2" key="1">
    <citation type="journal article" date="2013" name="PLoS Pathog.">
        <title>Genomic analysis of the Kiwifruit pathogen Pseudomonas syringae pv. actinidiae provides insight into the origins of an emergent plant disease.</title>
        <authorList>
            <person name="McCann H.C."/>
            <person name="Rikkerink E.H."/>
            <person name="Bertels F."/>
            <person name="Fiers M."/>
            <person name="Lu A."/>
            <person name="Rees-George J."/>
            <person name="Andersen M.T."/>
            <person name="Gleave A.P."/>
            <person name="Haubold B."/>
            <person name="Wohlers M.W."/>
            <person name="Guttman D.S."/>
            <person name="Wang P.W."/>
            <person name="Straub C."/>
            <person name="Vanneste J.L."/>
            <person name="Rainey P.B."/>
            <person name="Templeton M.D."/>
        </authorList>
    </citation>
    <scope>NUCLEOTIDE SEQUENCE [LARGE SCALE GENOMIC DNA]</scope>
    <source>
        <strain evidence="1 2">ICMP 19096</strain>
    </source>
</reference>
<sequence length="174" mass="19418">MENQSLICWGFQPSMYFIRDGCHPCIGELLRLKAAGGVKVRILGWEMPFNSAGMAGEGNLPGKGWPRMNSRALQSSTKDQFEYDRDWFSECAASDGKAAERVNGKSPVFVSRGFSAKERSPVFVSRGFSAKERAEIAYWVRYQALDPNISTRMQLALSASASHHQKSVLVDYEL</sequence>
<dbReference type="Proteomes" id="UP000018849">
    <property type="component" value="Unassembled WGS sequence"/>
</dbReference>
<organism evidence="1 2">
    <name type="scientific">Pseudomonas syringae pv. actinidiae ICMP 19096</name>
    <dbReference type="NCBI Taxonomy" id="1194405"/>
    <lineage>
        <taxon>Bacteria</taxon>
        <taxon>Pseudomonadati</taxon>
        <taxon>Pseudomonadota</taxon>
        <taxon>Gammaproteobacteria</taxon>
        <taxon>Pseudomonadales</taxon>
        <taxon>Pseudomonadaceae</taxon>
        <taxon>Pseudomonas</taxon>
        <taxon>Pseudomonas syringae</taxon>
    </lineage>
</organism>
<dbReference type="AlphaFoldDB" id="A0A656JLW3"/>
<dbReference type="EMBL" id="AOKF01003374">
    <property type="protein sequence ID" value="EPN37482.1"/>
    <property type="molecule type" value="Genomic_DNA"/>
</dbReference>
<comment type="caution">
    <text evidence="1">The sequence shown here is derived from an EMBL/GenBank/DDBJ whole genome shotgun (WGS) entry which is preliminary data.</text>
</comment>
<name>A0A656JLW3_PSESF</name>
<protein>
    <submittedName>
        <fullName evidence="1">Phospholipase D/transphosphatidylase</fullName>
    </submittedName>
</protein>
<proteinExistence type="predicted"/>
<accession>A0A656JLW3</accession>
<dbReference type="SUPFAM" id="SSF56024">
    <property type="entry name" value="Phospholipase D/nuclease"/>
    <property type="match status" value="1"/>
</dbReference>
<gene>
    <name evidence="1" type="ORF">A245_39736</name>
</gene>
<evidence type="ECO:0000313" key="2">
    <source>
        <dbReference type="Proteomes" id="UP000018849"/>
    </source>
</evidence>
<evidence type="ECO:0000313" key="1">
    <source>
        <dbReference type="EMBL" id="EPN37482.1"/>
    </source>
</evidence>